<dbReference type="InterPro" id="IPR029069">
    <property type="entry name" value="HotDog_dom_sf"/>
</dbReference>
<reference evidence="2 3" key="1">
    <citation type="submission" date="2024-08" db="EMBL/GenBank/DDBJ databases">
        <authorList>
            <person name="Ishaq N."/>
        </authorList>
    </citation>
    <scope>NUCLEOTIDE SEQUENCE [LARGE SCALE GENOMIC DNA]</scope>
    <source>
        <strain evidence="2 3">JCM 30400</strain>
    </source>
</reference>
<dbReference type="RefSeq" id="WP_371843161.1">
    <property type="nucleotide sequence ID" value="NZ_JBGMEL010000006.1"/>
</dbReference>
<dbReference type="Proteomes" id="UP001569414">
    <property type="component" value="Unassembled WGS sequence"/>
</dbReference>
<dbReference type="GO" id="GO:0016787">
    <property type="term" value="F:hydrolase activity"/>
    <property type="evidence" value="ECO:0007669"/>
    <property type="project" value="UniProtKB-KW"/>
</dbReference>
<protein>
    <submittedName>
        <fullName evidence="2">Acyl-CoA thioesterase</fullName>
        <ecNumber evidence="2">3.1.2.-</ecNumber>
    </submittedName>
</protein>
<dbReference type="PANTHER" id="PTHR31793:SF37">
    <property type="entry name" value="ACYL-COA THIOESTER HYDROLASE YBGC"/>
    <property type="match status" value="1"/>
</dbReference>
<gene>
    <name evidence="2" type="ORF">ACCI51_07495</name>
</gene>
<dbReference type="Gene3D" id="3.10.129.10">
    <property type="entry name" value="Hotdog Thioesterase"/>
    <property type="match status" value="1"/>
</dbReference>
<sequence>MITVKRKVLFGDCDPEGIVYTPRFSHFALEATHEAMTALLEGPAITTMKARGVLTPVRAFNLEFLTPVTWDQELQITVAVLMTGKHSFTLQVEACLQPRVLAFTATITYVTLSATNKQKVPLPEWLKSALSAYAE</sequence>
<accession>A0ABV4NLW8</accession>
<dbReference type="EMBL" id="JBGMEL010000006">
    <property type="protein sequence ID" value="MFA0790387.1"/>
    <property type="molecule type" value="Genomic_DNA"/>
</dbReference>
<name>A0ABV4NLW8_9GAMM</name>
<dbReference type="PANTHER" id="PTHR31793">
    <property type="entry name" value="4-HYDROXYBENZOYL-COA THIOESTERASE FAMILY MEMBER"/>
    <property type="match status" value="1"/>
</dbReference>
<organism evidence="2 3">
    <name type="scientific">Microbulbifer echini</name>
    <dbReference type="NCBI Taxonomy" id="1529067"/>
    <lineage>
        <taxon>Bacteria</taxon>
        <taxon>Pseudomonadati</taxon>
        <taxon>Pseudomonadota</taxon>
        <taxon>Gammaproteobacteria</taxon>
        <taxon>Cellvibrionales</taxon>
        <taxon>Microbulbiferaceae</taxon>
        <taxon>Microbulbifer</taxon>
    </lineage>
</organism>
<dbReference type="InterPro" id="IPR050563">
    <property type="entry name" value="4-hydroxybenzoyl-CoA_TE"/>
</dbReference>
<dbReference type="CDD" id="cd00586">
    <property type="entry name" value="4HBT"/>
    <property type="match status" value="1"/>
</dbReference>
<evidence type="ECO:0000313" key="3">
    <source>
        <dbReference type="Proteomes" id="UP001569414"/>
    </source>
</evidence>
<proteinExistence type="predicted"/>
<dbReference type="SUPFAM" id="SSF54637">
    <property type="entry name" value="Thioesterase/thiol ester dehydrase-isomerase"/>
    <property type="match status" value="1"/>
</dbReference>
<dbReference type="Pfam" id="PF13279">
    <property type="entry name" value="4HBT_2"/>
    <property type="match status" value="1"/>
</dbReference>
<keyword evidence="1 2" id="KW-0378">Hydrolase</keyword>
<evidence type="ECO:0000313" key="2">
    <source>
        <dbReference type="EMBL" id="MFA0790387.1"/>
    </source>
</evidence>
<evidence type="ECO:0000256" key="1">
    <source>
        <dbReference type="ARBA" id="ARBA00022801"/>
    </source>
</evidence>
<keyword evidence="3" id="KW-1185">Reference proteome</keyword>
<dbReference type="EC" id="3.1.2.-" evidence="2"/>
<comment type="caution">
    <text evidence="2">The sequence shown here is derived from an EMBL/GenBank/DDBJ whole genome shotgun (WGS) entry which is preliminary data.</text>
</comment>